<proteinExistence type="predicted"/>
<organism evidence="1 2">
    <name type="scientific">Diaporthe australafricana</name>
    <dbReference type="NCBI Taxonomy" id="127596"/>
    <lineage>
        <taxon>Eukaryota</taxon>
        <taxon>Fungi</taxon>
        <taxon>Dikarya</taxon>
        <taxon>Ascomycota</taxon>
        <taxon>Pezizomycotina</taxon>
        <taxon>Sordariomycetes</taxon>
        <taxon>Sordariomycetidae</taxon>
        <taxon>Diaporthales</taxon>
        <taxon>Diaporthaceae</taxon>
        <taxon>Diaporthe</taxon>
    </lineage>
</organism>
<protein>
    <recommendedName>
        <fullName evidence="3">Phytanoyl-CoA dioxygenase family protein</fullName>
    </recommendedName>
</protein>
<dbReference type="Proteomes" id="UP001583177">
    <property type="component" value="Unassembled WGS sequence"/>
</dbReference>
<dbReference type="InterPro" id="IPR008775">
    <property type="entry name" value="Phytyl_CoA_dOase-like"/>
</dbReference>
<dbReference type="Pfam" id="PF05721">
    <property type="entry name" value="PhyH"/>
    <property type="match status" value="1"/>
</dbReference>
<name>A0ABR3W1F4_9PEZI</name>
<dbReference type="PANTHER" id="PTHR37563:SF2">
    <property type="entry name" value="PHYTANOYL-COA DIOXYGENASE FAMILY PROTEIN (AFU_ORTHOLOGUE AFUA_2G03330)"/>
    <property type="match status" value="1"/>
</dbReference>
<gene>
    <name evidence="1" type="ORF">Daus18300_012803</name>
</gene>
<dbReference type="InterPro" id="IPR051961">
    <property type="entry name" value="Fungal_Metabolite_Diox"/>
</dbReference>
<reference evidence="1 2" key="1">
    <citation type="journal article" date="2024" name="IMA Fungus">
        <title>IMA Genome - F19 : A genome assembly and annotation guide to empower mycologists, including annotated draft genome sequences of Ceratocystis pirilliformis, Diaporthe australafricana, Fusarium ophioides, Paecilomyces lecythidis, and Sporothrix stenoceras.</title>
        <authorList>
            <person name="Aylward J."/>
            <person name="Wilson A.M."/>
            <person name="Visagie C.M."/>
            <person name="Spraker J."/>
            <person name="Barnes I."/>
            <person name="Buitendag C."/>
            <person name="Ceriani C."/>
            <person name="Del Mar Angel L."/>
            <person name="du Plessis D."/>
            <person name="Fuchs T."/>
            <person name="Gasser K."/>
            <person name="Kramer D."/>
            <person name="Li W."/>
            <person name="Munsamy K."/>
            <person name="Piso A."/>
            <person name="Price J.L."/>
            <person name="Sonnekus B."/>
            <person name="Thomas C."/>
            <person name="van der Nest A."/>
            <person name="van Dijk A."/>
            <person name="van Heerden A."/>
            <person name="van Vuuren N."/>
            <person name="Yilmaz N."/>
            <person name="Duong T.A."/>
            <person name="van der Merwe N.A."/>
            <person name="Wingfield M.J."/>
            <person name="Wingfield B.D."/>
        </authorList>
    </citation>
    <scope>NUCLEOTIDE SEQUENCE [LARGE SCALE GENOMIC DNA]</scope>
    <source>
        <strain evidence="1 2">CMW 18300</strain>
    </source>
</reference>
<evidence type="ECO:0008006" key="3">
    <source>
        <dbReference type="Google" id="ProtNLM"/>
    </source>
</evidence>
<evidence type="ECO:0000313" key="2">
    <source>
        <dbReference type="Proteomes" id="UP001583177"/>
    </source>
</evidence>
<dbReference type="Gene3D" id="2.60.120.620">
    <property type="entry name" value="q2cbj1_9rhob like domain"/>
    <property type="match status" value="1"/>
</dbReference>
<dbReference type="EMBL" id="JAWRVE010000182">
    <property type="protein sequence ID" value="KAL1850725.1"/>
    <property type="molecule type" value="Genomic_DNA"/>
</dbReference>
<comment type="caution">
    <text evidence="1">The sequence shown here is derived from an EMBL/GenBank/DDBJ whole genome shotgun (WGS) entry which is preliminary data.</text>
</comment>
<dbReference type="SUPFAM" id="SSF51197">
    <property type="entry name" value="Clavaminate synthase-like"/>
    <property type="match status" value="1"/>
</dbReference>
<dbReference type="PANTHER" id="PTHR37563">
    <property type="entry name" value="PHYTANOYL-COA DIOXYGENASE FAMILY PROTEIN (AFU_ORTHOLOGUE AFUA_2G03330)"/>
    <property type="match status" value="1"/>
</dbReference>
<accession>A0ABR3W1F4</accession>
<evidence type="ECO:0000313" key="1">
    <source>
        <dbReference type="EMBL" id="KAL1850725.1"/>
    </source>
</evidence>
<sequence length="319" mass="36099">MRVEQGDAPQAIAPTDKERIAGAYSPRNLQRVLSGLHQDGLVVLRGVIDCSHVDALNKAMCEDAEKKIADPTQVFNHAVKSNFLQRPPVTQPSLQYDDVYFNPFLLQVANAYLGQTPIWNWLTANTALANTAGMRQNEHKDSMFDHPQCPYYFIANVPLCDFSVTNGATEFWLGSHAATTVADQQPVTDESRATWKPADPMDRIPWISEGAKDARRAVRPPVQPEVVRGDIMIRDLRTWHAGMPNHGDEHRIMIGLGYQSPVHPNYKQRMHLPLSQQEFFVGHARGRVDVRANFHEDEEFEKTKADMVFDIRPQYGDDE</sequence>
<keyword evidence="2" id="KW-1185">Reference proteome</keyword>